<dbReference type="EMBL" id="DS477603">
    <property type="protein sequence ID" value="EDO25923.1"/>
    <property type="molecule type" value="Genomic_DNA"/>
</dbReference>
<dbReference type="InterPro" id="IPR035892">
    <property type="entry name" value="C2_domain_sf"/>
</dbReference>
<evidence type="ECO:0000313" key="4">
    <source>
        <dbReference type="Proteomes" id="UP000001593"/>
    </source>
</evidence>
<gene>
    <name evidence="3" type="ORF">NEMVEDRAFT_v1g225587</name>
</gene>
<protein>
    <recommendedName>
        <fullName evidence="2">C2 domain-containing protein</fullName>
    </recommendedName>
</protein>
<feature type="compositionally biased region" description="Pro residues" evidence="1">
    <location>
        <begin position="160"/>
        <end position="173"/>
    </location>
</feature>
<dbReference type="InParanoid" id="A7TDC9"/>
<dbReference type="SUPFAM" id="SSF49562">
    <property type="entry name" value="C2 domain (Calcium/lipid-binding domain, CaLB)"/>
    <property type="match status" value="1"/>
</dbReference>
<dbReference type="InterPro" id="IPR000008">
    <property type="entry name" value="C2_dom"/>
</dbReference>
<feature type="domain" description="C2" evidence="2">
    <location>
        <begin position="43"/>
        <end position="164"/>
    </location>
</feature>
<dbReference type="HOGENOM" id="CLU_1399520_0_0_1"/>
<proteinExistence type="predicted"/>
<evidence type="ECO:0000313" key="3">
    <source>
        <dbReference type="EMBL" id="EDO25923.1"/>
    </source>
</evidence>
<dbReference type="PROSITE" id="PS50004">
    <property type="entry name" value="C2"/>
    <property type="match status" value="1"/>
</dbReference>
<keyword evidence="4" id="KW-1185">Reference proteome</keyword>
<reference evidence="3 4" key="1">
    <citation type="journal article" date="2007" name="Science">
        <title>Sea anemone genome reveals ancestral eumetazoan gene repertoire and genomic organization.</title>
        <authorList>
            <person name="Putnam N.H."/>
            <person name="Srivastava M."/>
            <person name="Hellsten U."/>
            <person name="Dirks B."/>
            <person name="Chapman J."/>
            <person name="Salamov A."/>
            <person name="Terry A."/>
            <person name="Shapiro H."/>
            <person name="Lindquist E."/>
            <person name="Kapitonov V.V."/>
            <person name="Jurka J."/>
            <person name="Genikhovich G."/>
            <person name="Grigoriev I.V."/>
            <person name="Lucas S.M."/>
            <person name="Steele R.E."/>
            <person name="Finnerty J.R."/>
            <person name="Technau U."/>
            <person name="Martindale M.Q."/>
            <person name="Rokhsar D.S."/>
        </authorList>
    </citation>
    <scope>NUCLEOTIDE SEQUENCE [LARGE SCALE GENOMIC DNA]</scope>
    <source>
        <strain evidence="4">CH2 X CH6</strain>
    </source>
</reference>
<dbReference type="PANTHER" id="PTHR10024">
    <property type="entry name" value="SYNAPTOTAGMIN"/>
    <property type="match status" value="1"/>
</dbReference>
<evidence type="ECO:0000256" key="1">
    <source>
        <dbReference type="SAM" id="MobiDB-lite"/>
    </source>
</evidence>
<name>A7TDC9_NEMVE</name>
<dbReference type="STRING" id="45351.A7TDC9"/>
<organism evidence="3 4">
    <name type="scientific">Nematostella vectensis</name>
    <name type="common">Starlet sea anemone</name>
    <dbReference type="NCBI Taxonomy" id="45351"/>
    <lineage>
        <taxon>Eukaryota</taxon>
        <taxon>Metazoa</taxon>
        <taxon>Cnidaria</taxon>
        <taxon>Anthozoa</taxon>
        <taxon>Hexacorallia</taxon>
        <taxon>Actiniaria</taxon>
        <taxon>Edwardsiidae</taxon>
        <taxon>Nematostella</taxon>
    </lineage>
</organism>
<sequence>MKARDGSIKKLILRRMQSTTAQRLAIRFYLQIYYLEKEEMVERRGSLEFLLHFYQLSSTLTLTMVRMSDLPRRPDTGHPPDPIVELELKYGHEGKVKSESYQNTCNPHMYESFRFEVPVNDLGNQTLCFRVIDLMKTGIPEWVPPTPPPPPKGRRRQKDLPPPPEPPPPPPPTLIGNVTVPLASVPMKKLLSDTE</sequence>
<accession>A7TDC9</accession>
<dbReference type="Gene3D" id="2.60.40.150">
    <property type="entry name" value="C2 domain"/>
    <property type="match status" value="1"/>
</dbReference>
<feature type="compositionally biased region" description="Pro residues" evidence="1">
    <location>
        <begin position="142"/>
        <end position="151"/>
    </location>
</feature>
<feature type="non-terminal residue" evidence="3">
    <location>
        <position position="1"/>
    </location>
</feature>
<dbReference type="SMART" id="SM00239">
    <property type="entry name" value="C2"/>
    <property type="match status" value="1"/>
</dbReference>
<evidence type="ECO:0000259" key="2">
    <source>
        <dbReference type="PROSITE" id="PS50004"/>
    </source>
</evidence>
<feature type="region of interest" description="Disordered" evidence="1">
    <location>
        <begin position="140"/>
        <end position="178"/>
    </location>
</feature>
<dbReference type="PhylomeDB" id="A7TDC9"/>
<dbReference type="AlphaFoldDB" id="A7TDC9"/>
<dbReference type="Pfam" id="PF00168">
    <property type="entry name" value="C2"/>
    <property type="match status" value="1"/>
</dbReference>
<dbReference type="PANTHER" id="PTHR10024:SF380">
    <property type="entry name" value="C2 DOMAIN-CONTAINING PROTEIN"/>
    <property type="match status" value="1"/>
</dbReference>
<dbReference type="Proteomes" id="UP000001593">
    <property type="component" value="Unassembled WGS sequence"/>
</dbReference>